<evidence type="ECO:0000313" key="2">
    <source>
        <dbReference type="Proteomes" id="UP000198717"/>
    </source>
</evidence>
<reference evidence="1 2" key="1">
    <citation type="submission" date="2016-10" db="EMBL/GenBank/DDBJ databases">
        <authorList>
            <person name="Varghese N."/>
            <person name="Submissions S."/>
        </authorList>
    </citation>
    <scope>NUCLEOTIDE SEQUENCE [LARGE SCALE GENOMIC DNA]</scope>
    <source>
        <strain evidence="1 2">DSM 2260</strain>
    </source>
</reference>
<sequence>MGLEADVKYALQVQLVVIATARQCETTMALRLQLAPRALRTLAGCSTPVREKLQCELGALAAGLPLDGPLVSDQGGLVVLDSGFRVRYQLDLGRGLLRLTHVAAPSLPRPWPDVPPVDP</sequence>
<evidence type="ECO:0000313" key="1">
    <source>
        <dbReference type="EMBL" id="SDD62238.1"/>
    </source>
</evidence>
<proteinExistence type="predicted"/>
<organism evidence="1 2">
    <name type="scientific">Myxococcus virescens</name>
    <dbReference type="NCBI Taxonomy" id="83456"/>
    <lineage>
        <taxon>Bacteria</taxon>
        <taxon>Pseudomonadati</taxon>
        <taxon>Myxococcota</taxon>
        <taxon>Myxococcia</taxon>
        <taxon>Myxococcales</taxon>
        <taxon>Cystobacterineae</taxon>
        <taxon>Myxococcaceae</taxon>
        <taxon>Myxococcus</taxon>
    </lineage>
</organism>
<dbReference type="EMBL" id="FNAJ01000002">
    <property type="protein sequence ID" value="SDD62238.1"/>
    <property type="molecule type" value="Genomic_DNA"/>
</dbReference>
<protein>
    <submittedName>
        <fullName evidence="1">Uncharacterized protein</fullName>
    </submittedName>
</protein>
<comment type="caution">
    <text evidence="1">The sequence shown here is derived from an EMBL/GenBank/DDBJ whole genome shotgun (WGS) entry which is preliminary data.</text>
</comment>
<gene>
    <name evidence="1" type="ORF">SAMN04488504_1029</name>
</gene>
<accession>A0ABY0MIZ5</accession>
<dbReference type="Proteomes" id="UP000198717">
    <property type="component" value="Unassembled WGS sequence"/>
</dbReference>
<keyword evidence="2" id="KW-1185">Reference proteome</keyword>
<name>A0ABY0MIZ5_9BACT</name>